<dbReference type="InterPro" id="IPR001279">
    <property type="entry name" value="Metallo-B-lactamas"/>
</dbReference>
<evidence type="ECO:0000256" key="4">
    <source>
        <dbReference type="ARBA" id="ARBA00022989"/>
    </source>
</evidence>
<evidence type="ECO:0000256" key="2">
    <source>
        <dbReference type="ARBA" id="ARBA00022475"/>
    </source>
</evidence>
<feature type="transmembrane region" description="Helical" evidence="6">
    <location>
        <begin position="344"/>
        <end position="360"/>
    </location>
</feature>
<evidence type="ECO:0000313" key="9">
    <source>
        <dbReference type="EMBL" id="MDR5712086.1"/>
    </source>
</evidence>
<gene>
    <name evidence="9" type="ORF">RH857_08080</name>
</gene>
<name>A0ABU1FTV8_9MICC</name>
<comment type="caution">
    <text evidence="9">The sequence shown here is derived from an EMBL/GenBank/DDBJ whole genome shotgun (WGS) entry which is preliminary data.</text>
</comment>
<keyword evidence="5 6" id="KW-0472">Membrane</keyword>
<feature type="domain" description="ComEC/Rec2-related protein" evidence="8">
    <location>
        <begin position="247"/>
        <end position="509"/>
    </location>
</feature>
<keyword evidence="3 6" id="KW-0812">Transmembrane</keyword>
<evidence type="ECO:0000256" key="1">
    <source>
        <dbReference type="ARBA" id="ARBA00004651"/>
    </source>
</evidence>
<feature type="transmembrane region" description="Helical" evidence="6">
    <location>
        <begin position="15"/>
        <end position="32"/>
    </location>
</feature>
<keyword evidence="2" id="KW-1003">Cell membrane</keyword>
<dbReference type="NCBIfam" id="TIGR00360">
    <property type="entry name" value="ComEC_N-term"/>
    <property type="match status" value="1"/>
</dbReference>
<feature type="domain" description="Metallo-beta-lactamase" evidence="7">
    <location>
        <begin position="561"/>
        <end position="642"/>
    </location>
</feature>
<evidence type="ECO:0000259" key="8">
    <source>
        <dbReference type="Pfam" id="PF03772"/>
    </source>
</evidence>
<evidence type="ECO:0000256" key="6">
    <source>
        <dbReference type="SAM" id="Phobius"/>
    </source>
</evidence>
<feature type="transmembrane region" description="Helical" evidence="6">
    <location>
        <begin position="74"/>
        <end position="94"/>
    </location>
</feature>
<feature type="transmembrane region" description="Helical" evidence="6">
    <location>
        <begin position="395"/>
        <end position="417"/>
    </location>
</feature>
<feature type="transmembrane region" description="Helical" evidence="6">
    <location>
        <begin position="494"/>
        <end position="512"/>
    </location>
</feature>
<evidence type="ECO:0000259" key="7">
    <source>
        <dbReference type="Pfam" id="PF00753"/>
    </source>
</evidence>
<keyword evidence="4 6" id="KW-1133">Transmembrane helix</keyword>
<dbReference type="EMBL" id="JAVKGT010000018">
    <property type="protein sequence ID" value="MDR5712086.1"/>
    <property type="molecule type" value="Genomic_DNA"/>
</dbReference>
<dbReference type="InterPro" id="IPR036866">
    <property type="entry name" value="RibonucZ/Hydroxyglut_hydro"/>
</dbReference>
<feature type="transmembrane region" description="Helical" evidence="6">
    <location>
        <begin position="524"/>
        <end position="545"/>
    </location>
</feature>
<dbReference type="InterPro" id="IPR052159">
    <property type="entry name" value="Competence_DNA_uptake"/>
</dbReference>
<evidence type="ECO:0000313" key="10">
    <source>
        <dbReference type="Proteomes" id="UP001260872"/>
    </source>
</evidence>
<dbReference type="SUPFAM" id="SSF56281">
    <property type="entry name" value="Metallo-hydrolase/oxidoreductase"/>
    <property type="match status" value="1"/>
</dbReference>
<accession>A0ABU1FTV8</accession>
<dbReference type="Pfam" id="PF03772">
    <property type="entry name" value="Competence"/>
    <property type="match status" value="1"/>
</dbReference>
<dbReference type="RefSeq" id="WP_310537467.1">
    <property type="nucleotide sequence ID" value="NZ_BAAAOC010000088.1"/>
</dbReference>
<organism evidence="9 10">
    <name type="scientific">Nesterenkonia flava</name>
    <dbReference type="NCBI Taxonomy" id="469799"/>
    <lineage>
        <taxon>Bacteria</taxon>
        <taxon>Bacillati</taxon>
        <taxon>Actinomycetota</taxon>
        <taxon>Actinomycetes</taxon>
        <taxon>Micrococcales</taxon>
        <taxon>Micrococcaceae</taxon>
        <taxon>Nesterenkonia</taxon>
    </lineage>
</organism>
<evidence type="ECO:0000256" key="3">
    <source>
        <dbReference type="ARBA" id="ARBA00022692"/>
    </source>
</evidence>
<keyword evidence="10" id="KW-1185">Reference proteome</keyword>
<evidence type="ECO:0000256" key="5">
    <source>
        <dbReference type="ARBA" id="ARBA00023136"/>
    </source>
</evidence>
<proteinExistence type="predicted"/>
<dbReference type="Pfam" id="PF00753">
    <property type="entry name" value="Lactamase_B"/>
    <property type="match status" value="1"/>
</dbReference>
<protein>
    <submittedName>
        <fullName evidence="9">ComEC/Rec2 family competence protein</fullName>
    </submittedName>
</protein>
<dbReference type="PANTHER" id="PTHR30619">
    <property type="entry name" value="DNA INTERNALIZATION/COMPETENCE PROTEIN COMEC/REC2"/>
    <property type="match status" value="1"/>
</dbReference>
<reference evidence="10" key="1">
    <citation type="submission" date="2023-07" db="EMBL/GenBank/DDBJ databases">
        <title>Description of three actinobacteria isolated from air of manufacturing shop in a pharmaceutical factory.</title>
        <authorList>
            <person name="Zhang D.-F."/>
        </authorList>
    </citation>
    <scope>NUCLEOTIDE SEQUENCE [LARGE SCALE GENOMIC DNA]</scope>
    <source>
        <strain evidence="10">CCTCC AB 207010</strain>
    </source>
</reference>
<comment type="subcellular location">
    <subcellularLocation>
        <location evidence="1">Cell membrane</location>
        <topology evidence="1">Multi-pass membrane protein</topology>
    </subcellularLocation>
</comment>
<sequence length="822" mass="85491">MSPAQDASKPLDLRLLPAALAAAAAALCGVHLEWDQSRILAAACGVVLCLGLLLVSMVGWPFTARAAVRRSAGFAVQMVLCGTVLVAVACSVTMTQRGHETSGWSEAVKNAGPADISFRVLHDPQPLATSDFQGRLRERVTVRVDSLHAPGSASQTRTNAEAVLILHEDRPALRPGHRYRGRMNTQATEAGDSATAVLHPWGDEEIVPLPADRLSAVMDVFSDLRASTVQAAQSTVGDAPAVLPGVILGDRTQMSTDLKKAIYDSGLSHLTVVSGTHCGLLMGALLMLLRLLRAPRWSTLPTLIGALILFVLLVQPAPSVIRAAVMGSIGALAVFAGRGRASSALLCTTVVVLLIGNPWYITQPAFQLSVCATAGIVLVGHRLRQVLQRVMPGIVAAPLALAASAQVFVTPVLLPLVEGINTYSVPANLVAAPLLPFATVPGTLAAVLSAAVPPLAGGLLWIAGWPAAGIGAIARATDALPQTVAPWPQGSVGMVLVAIYLTAALLVCRLLVLKRRPGRVQLMLICTAGAAVAALVIPAGAFPLAPTASSVHAGWRVALCDVGQGDMLAVRTGERAAVVIDAGEDPDTARDCLINLRIETVEVLMITHDHADHYGGTPGVLEAAETQLILYSGARGWSPSDSVAELEGSPVLHRAEPGQTGSHPGQYDACPWPACEVTWKVWAAADYHRNTNNNSLVVEFTVGGHASAGADGPANDPLRLLTTGDLEEELTGFLLSTGGLPSETDILKVAHHGAANGGTALIAETGPDIALIGVGEDNSYGHPAPAILEALDEAGAVVYRTDQHGTVVLSQMQARWTVSSIS</sequence>
<feature type="transmembrane region" description="Helical" evidence="6">
    <location>
        <begin position="455"/>
        <end position="474"/>
    </location>
</feature>
<feature type="transmembrane region" description="Helical" evidence="6">
    <location>
        <begin position="39"/>
        <end position="62"/>
    </location>
</feature>
<dbReference type="Proteomes" id="UP001260872">
    <property type="component" value="Unassembled WGS sequence"/>
</dbReference>
<dbReference type="InterPro" id="IPR004477">
    <property type="entry name" value="ComEC_N"/>
</dbReference>
<dbReference type="PANTHER" id="PTHR30619:SF1">
    <property type="entry name" value="RECOMBINATION PROTEIN 2"/>
    <property type="match status" value="1"/>
</dbReference>
<feature type="transmembrane region" description="Helical" evidence="6">
    <location>
        <begin position="297"/>
        <end position="314"/>
    </location>
</feature>
<dbReference type="Gene3D" id="3.60.15.10">
    <property type="entry name" value="Ribonuclease Z/Hydroxyacylglutathione hydrolase-like"/>
    <property type="match status" value="1"/>
</dbReference>
<feature type="transmembrane region" description="Helical" evidence="6">
    <location>
        <begin position="366"/>
        <end position="383"/>
    </location>
</feature>
<feature type="transmembrane region" description="Helical" evidence="6">
    <location>
        <begin position="429"/>
        <end position="448"/>
    </location>
</feature>